<evidence type="ECO:0000313" key="2">
    <source>
        <dbReference type="Proteomes" id="UP001634393"/>
    </source>
</evidence>
<keyword evidence="2" id="KW-1185">Reference proteome</keyword>
<dbReference type="EMBL" id="JBJXBP010000007">
    <property type="protein sequence ID" value="KAL3820228.1"/>
    <property type="molecule type" value="Genomic_DNA"/>
</dbReference>
<protein>
    <submittedName>
        <fullName evidence="1">Uncharacterized protein</fullName>
    </submittedName>
</protein>
<name>A0ABD3S7A2_9LAMI</name>
<proteinExistence type="predicted"/>
<comment type="caution">
    <text evidence="1">The sequence shown here is derived from an EMBL/GenBank/DDBJ whole genome shotgun (WGS) entry which is preliminary data.</text>
</comment>
<evidence type="ECO:0000313" key="1">
    <source>
        <dbReference type="EMBL" id="KAL3820228.1"/>
    </source>
</evidence>
<gene>
    <name evidence="1" type="ORF">ACJIZ3_006133</name>
</gene>
<dbReference type="Proteomes" id="UP001634393">
    <property type="component" value="Unassembled WGS sequence"/>
</dbReference>
<sequence>MGLIRHRIAAEYVDLAEKDNSQLSCGESGWIDSIGVECVDNVLINVIGEE</sequence>
<accession>A0ABD3S7A2</accession>
<dbReference type="AlphaFoldDB" id="A0ABD3S7A2"/>
<reference evidence="1 2" key="1">
    <citation type="submission" date="2024-12" db="EMBL/GenBank/DDBJ databases">
        <title>The unique morphological basis and parallel evolutionary history of personate flowers in Penstemon.</title>
        <authorList>
            <person name="Depatie T.H."/>
            <person name="Wessinger C.A."/>
        </authorList>
    </citation>
    <scope>NUCLEOTIDE SEQUENCE [LARGE SCALE GENOMIC DNA]</scope>
    <source>
        <strain evidence="1">WTNN_2</strain>
        <tissue evidence="1">Leaf</tissue>
    </source>
</reference>
<organism evidence="1 2">
    <name type="scientific">Penstemon smallii</name>
    <dbReference type="NCBI Taxonomy" id="265156"/>
    <lineage>
        <taxon>Eukaryota</taxon>
        <taxon>Viridiplantae</taxon>
        <taxon>Streptophyta</taxon>
        <taxon>Embryophyta</taxon>
        <taxon>Tracheophyta</taxon>
        <taxon>Spermatophyta</taxon>
        <taxon>Magnoliopsida</taxon>
        <taxon>eudicotyledons</taxon>
        <taxon>Gunneridae</taxon>
        <taxon>Pentapetalae</taxon>
        <taxon>asterids</taxon>
        <taxon>lamiids</taxon>
        <taxon>Lamiales</taxon>
        <taxon>Plantaginaceae</taxon>
        <taxon>Cheloneae</taxon>
        <taxon>Penstemon</taxon>
    </lineage>
</organism>